<dbReference type="EMBL" id="CAJVCH010407695">
    <property type="protein sequence ID" value="CAG7817957.1"/>
    <property type="molecule type" value="Genomic_DNA"/>
</dbReference>
<feature type="non-terminal residue" evidence="2">
    <location>
        <position position="59"/>
    </location>
</feature>
<proteinExistence type="predicted"/>
<reference evidence="2" key="1">
    <citation type="submission" date="2021-06" db="EMBL/GenBank/DDBJ databases">
        <authorList>
            <person name="Hodson N. C."/>
            <person name="Mongue J. A."/>
            <person name="Jaron S. K."/>
        </authorList>
    </citation>
    <scope>NUCLEOTIDE SEQUENCE</scope>
</reference>
<evidence type="ECO:0000313" key="2">
    <source>
        <dbReference type="EMBL" id="CAG7817957.1"/>
    </source>
</evidence>
<keyword evidence="3" id="KW-1185">Reference proteome</keyword>
<accession>A0A8J2KK46</accession>
<dbReference type="AlphaFoldDB" id="A0A8J2KK46"/>
<dbReference type="OrthoDB" id="7042322at2759"/>
<sequence length="59" mass="6651">MLESKGSVGRVPESHHGMRNYPSLRASEFANNTFNPIRSIVESMKLEPHPEKQMIALSI</sequence>
<protein>
    <submittedName>
        <fullName evidence="2">Uncharacterized protein</fullName>
    </submittedName>
</protein>
<comment type="caution">
    <text evidence="2">The sequence shown here is derived from an EMBL/GenBank/DDBJ whole genome shotgun (WGS) entry which is preliminary data.</text>
</comment>
<dbReference type="Proteomes" id="UP000708208">
    <property type="component" value="Unassembled WGS sequence"/>
</dbReference>
<name>A0A8J2KK46_9HEXA</name>
<gene>
    <name evidence="2" type="ORF">AFUS01_LOCUS28493</name>
</gene>
<evidence type="ECO:0000313" key="3">
    <source>
        <dbReference type="Proteomes" id="UP000708208"/>
    </source>
</evidence>
<feature type="region of interest" description="Disordered" evidence="1">
    <location>
        <begin position="1"/>
        <end position="22"/>
    </location>
</feature>
<evidence type="ECO:0000256" key="1">
    <source>
        <dbReference type="SAM" id="MobiDB-lite"/>
    </source>
</evidence>
<organism evidence="2 3">
    <name type="scientific">Allacma fusca</name>
    <dbReference type="NCBI Taxonomy" id="39272"/>
    <lineage>
        <taxon>Eukaryota</taxon>
        <taxon>Metazoa</taxon>
        <taxon>Ecdysozoa</taxon>
        <taxon>Arthropoda</taxon>
        <taxon>Hexapoda</taxon>
        <taxon>Collembola</taxon>
        <taxon>Symphypleona</taxon>
        <taxon>Sminthuridae</taxon>
        <taxon>Allacma</taxon>
    </lineage>
</organism>